<dbReference type="PROSITE" id="PS51898">
    <property type="entry name" value="TYR_RECOMBINASE"/>
    <property type="match status" value="1"/>
</dbReference>
<reference evidence="7" key="1">
    <citation type="submission" date="2017-06" db="EMBL/GenBank/DDBJ databases">
        <title>FDA dAtabase for Regulatory Grade micrObial Sequences (FDA-ARGOS): Supporting development and validation of Infectious Disease Dx tests.</title>
        <authorList>
            <person name="Minogue T."/>
            <person name="Wolcott M."/>
            <person name="Wasieloski L."/>
            <person name="Aguilar W."/>
            <person name="Moore D."/>
            <person name="Tallon L."/>
            <person name="Sadzewicz L."/>
            <person name="Sengamalay N."/>
            <person name="Ott S."/>
            <person name="Godinez A."/>
            <person name="Nagaraj S."/>
            <person name="Nadendla S."/>
            <person name="Geyer C."/>
            <person name="Sichtig H."/>
        </authorList>
    </citation>
    <scope>NUCLEOTIDE SEQUENCE [LARGE SCALE GENOMIC DNA]</scope>
    <source>
        <strain evidence="7">FDAARGOS_289</strain>
    </source>
</reference>
<dbReference type="EMBL" id="CP022048">
    <property type="protein sequence ID" value="ASE38644.1"/>
    <property type="molecule type" value="Genomic_DNA"/>
</dbReference>
<accession>A0A1Z3U6R5</accession>
<dbReference type="GO" id="GO:0003677">
    <property type="term" value="F:DNA binding"/>
    <property type="evidence" value="ECO:0007669"/>
    <property type="project" value="UniProtKB-KW"/>
</dbReference>
<proteinExistence type="inferred from homology"/>
<dbReference type="RefSeq" id="WP_088582322.1">
    <property type="nucleotide sequence ID" value="NZ_CP022048.2"/>
</dbReference>
<dbReference type="InterPro" id="IPR013762">
    <property type="entry name" value="Integrase-like_cat_sf"/>
</dbReference>
<gene>
    <name evidence="6" type="ORF">CEP68_03520</name>
</gene>
<dbReference type="SUPFAM" id="SSF56349">
    <property type="entry name" value="DNA breaking-rejoining enzymes"/>
    <property type="match status" value="1"/>
</dbReference>
<dbReference type="Proteomes" id="UP000197050">
    <property type="component" value="Chromosome"/>
</dbReference>
<evidence type="ECO:0000256" key="4">
    <source>
        <dbReference type="ARBA" id="ARBA00023172"/>
    </source>
</evidence>
<evidence type="ECO:0000313" key="6">
    <source>
        <dbReference type="EMBL" id="ASE38644.1"/>
    </source>
</evidence>
<dbReference type="Pfam" id="PF00589">
    <property type="entry name" value="Phage_integrase"/>
    <property type="match status" value="1"/>
</dbReference>
<protein>
    <recommendedName>
        <fullName evidence="5">Tyr recombinase domain-containing protein</fullName>
    </recommendedName>
</protein>
<dbReference type="Gene3D" id="1.10.443.10">
    <property type="entry name" value="Intergrase catalytic core"/>
    <property type="match status" value="1"/>
</dbReference>
<dbReference type="KEGG" id="bvc:CEP68_03520"/>
<dbReference type="GO" id="GO:0006310">
    <property type="term" value="P:DNA recombination"/>
    <property type="evidence" value="ECO:0007669"/>
    <property type="project" value="UniProtKB-KW"/>
</dbReference>
<dbReference type="InterPro" id="IPR011010">
    <property type="entry name" value="DNA_brk_join_enz"/>
</dbReference>
<dbReference type="InterPro" id="IPR002104">
    <property type="entry name" value="Integrase_catalytic"/>
</dbReference>
<evidence type="ECO:0000313" key="7">
    <source>
        <dbReference type="Proteomes" id="UP000197050"/>
    </source>
</evidence>
<dbReference type="PANTHER" id="PTHR30349:SF41">
    <property type="entry name" value="INTEGRASE_RECOMBINASE PROTEIN MJ0367-RELATED"/>
    <property type="match status" value="1"/>
</dbReference>
<dbReference type="InterPro" id="IPR050090">
    <property type="entry name" value="Tyrosine_recombinase_XerCD"/>
</dbReference>
<keyword evidence="2" id="KW-0229">DNA integration</keyword>
<keyword evidence="3" id="KW-0238">DNA-binding</keyword>
<evidence type="ECO:0000256" key="3">
    <source>
        <dbReference type="ARBA" id="ARBA00023125"/>
    </source>
</evidence>
<comment type="similarity">
    <text evidence="1">Belongs to the 'phage' integrase family.</text>
</comment>
<name>A0A1Z3U6R5_BREVE</name>
<organism evidence="6 7">
    <name type="scientific">Brevundimonas vesicularis</name>
    <name type="common">Pseudomonas vesicularis</name>
    <dbReference type="NCBI Taxonomy" id="41276"/>
    <lineage>
        <taxon>Bacteria</taxon>
        <taxon>Pseudomonadati</taxon>
        <taxon>Pseudomonadota</taxon>
        <taxon>Alphaproteobacteria</taxon>
        <taxon>Caulobacterales</taxon>
        <taxon>Caulobacteraceae</taxon>
        <taxon>Brevundimonas</taxon>
    </lineage>
</organism>
<dbReference type="GeneID" id="34014711"/>
<evidence type="ECO:0000256" key="1">
    <source>
        <dbReference type="ARBA" id="ARBA00008857"/>
    </source>
</evidence>
<evidence type="ECO:0000256" key="2">
    <source>
        <dbReference type="ARBA" id="ARBA00022908"/>
    </source>
</evidence>
<dbReference type="GO" id="GO:0015074">
    <property type="term" value="P:DNA integration"/>
    <property type="evidence" value="ECO:0007669"/>
    <property type="project" value="UniProtKB-KW"/>
</dbReference>
<dbReference type="PANTHER" id="PTHR30349">
    <property type="entry name" value="PHAGE INTEGRASE-RELATED"/>
    <property type="match status" value="1"/>
</dbReference>
<evidence type="ECO:0000259" key="5">
    <source>
        <dbReference type="PROSITE" id="PS51898"/>
    </source>
</evidence>
<sequence length="300" mass="33961">MKVSTLLDRCEREEWRTHRSRDTLQSNLRILRRVCGDDDIAALHYTRLKEIADAMATGRGGKLLAPATVKRRMETLSAALLLATKMTDEAGRPLLVAKPTFPSFEIDNIQDRVISDDEASALFEEIARLTSEEPHRDWSRFDAMVRFLLATACRRGEALRVHAGHFETRTVGGKPATFVQFERYTTKSKKPRVVPVTPEIVAILPTLKLKAGNSPLFPFSPSQLFRMWRLLRQRMAARGYDFSLVRFHTMRHTTLTRAMRKYPLAMVSRLAGHASIQITADRYGHIAADDLVDMVGDIAA</sequence>
<keyword evidence="4" id="KW-0233">DNA recombination</keyword>
<feature type="domain" description="Tyr recombinase" evidence="5">
    <location>
        <begin position="109"/>
        <end position="296"/>
    </location>
</feature>
<dbReference type="AlphaFoldDB" id="A0A1Z3U6R5"/>